<protein>
    <submittedName>
        <fullName evidence="7">HAMP domain-containing protein</fullName>
    </submittedName>
</protein>
<dbReference type="GO" id="GO:0007165">
    <property type="term" value="P:signal transduction"/>
    <property type="evidence" value="ECO:0007669"/>
    <property type="project" value="UniProtKB-KW"/>
</dbReference>
<evidence type="ECO:0000259" key="6">
    <source>
        <dbReference type="PROSITE" id="PS50885"/>
    </source>
</evidence>
<geneLocation type="plasmid" evidence="7 8">
    <name>unnamed6</name>
</geneLocation>
<evidence type="ECO:0000313" key="8">
    <source>
        <dbReference type="Proteomes" id="UP000509702"/>
    </source>
</evidence>
<feature type="domain" description="Methyl-accepting transducer" evidence="5">
    <location>
        <begin position="526"/>
        <end position="748"/>
    </location>
</feature>
<dbReference type="GO" id="GO:0016020">
    <property type="term" value="C:membrane"/>
    <property type="evidence" value="ECO:0007669"/>
    <property type="project" value="InterPro"/>
</dbReference>
<dbReference type="PROSITE" id="PS50885">
    <property type="entry name" value="HAMP"/>
    <property type="match status" value="1"/>
</dbReference>
<evidence type="ECO:0000256" key="1">
    <source>
        <dbReference type="ARBA" id="ARBA00023224"/>
    </source>
</evidence>
<gene>
    <name evidence="7" type="ORF">HUE56_26060</name>
</gene>
<dbReference type="PANTHER" id="PTHR32089:SF112">
    <property type="entry name" value="LYSOZYME-LIKE PROTEIN-RELATED"/>
    <property type="match status" value="1"/>
</dbReference>
<dbReference type="PROSITE" id="PS50111">
    <property type="entry name" value="CHEMOTAXIS_TRANSDUC_2"/>
    <property type="match status" value="1"/>
</dbReference>
<dbReference type="Pfam" id="PF00015">
    <property type="entry name" value="MCPsignal"/>
    <property type="match status" value="1"/>
</dbReference>
<dbReference type="Pfam" id="PF00672">
    <property type="entry name" value="HAMP"/>
    <property type="match status" value="1"/>
</dbReference>
<keyword evidence="4" id="KW-0175">Coiled coil</keyword>
<evidence type="ECO:0000259" key="5">
    <source>
        <dbReference type="PROSITE" id="PS50111"/>
    </source>
</evidence>
<dbReference type="GO" id="GO:0004888">
    <property type="term" value="F:transmembrane signaling receptor activity"/>
    <property type="evidence" value="ECO:0007669"/>
    <property type="project" value="InterPro"/>
</dbReference>
<organism evidence="7 8">
    <name type="scientific">Azospirillum oryzae</name>
    <dbReference type="NCBI Taxonomy" id="286727"/>
    <lineage>
        <taxon>Bacteria</taxon>
        <taxon>Pseudomonadati</taxon>
        <taxon>Pseudomonadota</taxon>
        <taxon>Alphaproteobacteria</taxon>
        <taxon>Rhodospirillales</taxon>
        <taxon>Azospirillaceae</taxon>
        <taxon>Azospirillum</taxon>
    </lineage>
</organism>
<dbReference type="Gene3D" id="1.10.287.950">
    <property type="entry name" value="Methyl-accepting chemotaxis protein"/>
    <property type="match status" value="1"/>
</dbReference>
<dbReference type="SMART" id="SM00283">
    <property type="entry name" value="MA"/>
    <property type="match status" value="1"/>
</dbReference>
<dbReference type="PANTHER" id="PTHR32089">
    <property type="entry name" value="METHYL-ACCEPTING CHEMOTAXIS PROTEIN MCPB"/>
    <property type="match status" value="1"/>
</dbReference>
<reference evidence="7 8" key="1">
    <citation type="submission" date="2020-06" db="EMBL/GenBank/DDBJ databases">
        <title>Complete genome of Azosprillum oryzae KACC14407.</title>
        <authorList>
            <person name="Kim M."/>
            <person name="Park Y.-J."/>
            <person name="Shin J.-H."/>
        </authorList>
    </citation>
    <scope>NUCLEOTIDE SEQUENCE [LARGE SCALE GENOMIC DNA]</scope>
    <source>
        <strain evidence="7 8">KACC 14407</strain>
        <plasmid evidence="7 8">unnamed6</plasmid>
    </source>
</reference>
<dbReference type="InterPro" id="IPR004089">
    <property type="entry name" value="MCPsignal_dom"/>
</dbReference>
<dbReference type="AlphaFoldDB" id="A0A6N1AQV7"/>
<dbReference type="SMART" id="SM00304">
    <property type="entry name" value="HAMP"/>
    <property type="match status" value="1"/>
</dbReference>
<keyword evidence="1 3" id="KW-0807">Transducer</keyword>
<dbReference type="RefSeq" id="WP_149199613.1">
    <property type="nucleotide sequence ID" value="NZ_BSOV01000002.1"/>
</dbReference>
<sequence>MTIRTRIFGGFFLILALVVVIAAIGWHTLGRFGQRVDTALRAQAVTAGIDEMVLASNRFLYGGARSDDPSAALAVRRVQEMIADLAAVPGVDADMVARMRTSVDDFDGNLRRYAERELAKQRLAGERRATVALLQTTAVAMVPQQDQRMKAAQAVMEEAREQQKKVDGDLQLLDFLGRFVLELKVAETAQVAGDAAGRDSVGQALTRIEQVAKSLAGRLTDTAVLADALAAYRNAFADPAGLRGSLAPLWVPIKSAVDALIMGGINERTAIVGRFDEAASGLGRAFELKAAALTAIAEAARAETAEAALVGGADQTVVTALEAGADTMMRAADSLLFWASDAGARASVQDLRGRISVYKESLATLVEAGIAQAELARRFEEGAASALAAARDVRDAELTRIGNEHGRANWLLGGGVLAALALGGGLSFLIGRGIALPLLRIVTVMRRLAGGDTAVTIPGRDRSDELKDVADAVEVFRDNAIAMERLNADQARLTQKAEAERRAIMQDLADRFDSTVGGVVDTIDLAARALHGRANSLTESAESTMRETAAVAIAIGQASSNMHTVAIASEQLSSSINEIAGQVAESSRISRAAAETAQRTNQRVEGLASTAERIGGVVELIQSIASQTNLLALNATIEAARAGDAGKGFAVVASEVKSLASQTATATEDIALQIQAIQKETRGAVEAIQGIAATVTEVSRIAAAIAVAVEEQTAATGEISRNVQQAAHGTQEISGSTASVKRISHEAERSAVEVLRGTEDLGVQADALRRSVTEFVRGIRAV</sequence>
<dbReference type="OrthoDB" id="3378718at2"/>
<evidence type="ECO:0000256" key="2">
    <source>
        <dbReference type="ARBA" id="ARBA00029447"/>
    </source>
</evidence>
<dbReference type="InterPro" id="IPR003660">
    <property type="entry name" value="HAMP_dom"/>
</dbReference>
<accession>A0A6N1AQV7</accession>
<dbReference type="EMBL" id="CP054621">
    <property type="protein sequence ID" value="QKS53960.1"/>
    <property type="molecule type" value="Genomic_DNA"/>
</dbReference>
<dbReference type="KEGG" id="aoz:HUE56_26060"/>
<dbReference type="InterPro" id="IPR004090">
    <property type="entry name" value="Chemotax_Me-accpt_rcpt"/>
</dbReference>
<keyword evidence="8" id="KW-1185">Reference proteome</keyword>
<dbReference type="SUPFAM" id="SSF158472">
    <property type="entry name" value="HAMP domain-like"/>
    <property type="match status" value="1"/>
</dbReference>
<feature type="domain" description="HAMP" evidence="6">
    <location>
        <begin position="432"/>
        <end position="485"/>
    </location>
</feature>
<evidence type="ECO:0000256" key="4">
    <source>
        <dbReference type="SAM" id="Coils"/>
    </source>
</evidence>
<proteinExistence type="inferred from homology"/>
<evidence type="ECO:0000256" key="3">
    <source>
        <dbReference type="PROSITE-ProRule" id="PRU00284"/>
    </source>
</evidence>
<comment type="similarity">
    <text evidence="2">Belongs to the methyl-accepting chemotaxis (MCP) protein family.</text>
</comment>
<dbReference type="GO" id="GO:0006935">
    <property type="term" value="P:chemotaxis"/>
    <property type="evidence" value="ECO:0007669"/>
    <property type="project" value="InterPro"/>
</dbReference>
<evidence type="ECO:0000313" key="7">
    <source>
        <dbReference type="EMBL" id="QKS53960.1"/>
    </source>
</evidence>
<keyword evidence="7" id="KW-0614">Plasmid</keyword>
<dbReference type="Proteomes" id="UP000509702">
    <property type="component" value="Plasmid unnamed6"/>
</dbReference>
<name>A0A6N1AQV7_9PROT</name>
<dbReference type="PRINTS" id="PR00260">
    <property type="entry name" value="CHEMTRNSDUCR"/>
</dbReference>
<feature type="coiled-coil region" evidence="4">
    <location>
        <begin position="142"/>
        <end position="169"/>
    </location>
</feature>
<dbReference type="SUPFAM" id="SSF58104">
    <property type="entry name" value="Methyl-accepting chemotaxis protein (MCP) signaling domain"/>
    <property type="match status" value="1"/>
</dbReference>